<evidence type="ECO:0000313" key="2">
    <source>
        <dbReference type="EMBL" id="MCF8714493.1"/>
    </source>
</evidence>
<dbReference type="InterPro" id="IPR000595">
    <property type="entry name" value="cNMP-bd_dom"/>
</dbReference>
<dbReference type="InterPro" id="IPR018490">
    <property type="entry name" value="cNMP-bd_dom_sf"/>
</dbReference>
<dbReference type="SUPFAM" id="SSF51206">
    <property type="entry name" value="cAMP-binding domain-like"/>
    <property type="match status" value="1"/>
</dbReference>
<dbReference type="Proteomes" id="UP000829517">
    <property type="component" value="Unassembled WGS sequence"/>
</dbReference>
<dbReference type="InterPro" id="IPR014710">
    <property type="entry name" value="RmlC-like_jellyroll"/>
</dbReference>
<comment type="caution">
    <text evidence="2">The sequence shown here is derived from an EMBL/GenBank/DDBJ whole genome shotgun (WGS) entry which is preliminary data.</text>
</comment>
<gene>
    <name evidence="2" type="ORF">JM658_06570</name>
</gene>
<evidence type="ECO:0000259" key="1">
    <source>
        <dbReference type="PROSITE" id="PS50042"/>
    </source>
</evidence>
<proteinExistence type="predicted"/>
<organism evidence="2 3">
    <name type="scientific">Joostella atrarenae</name>
    <dbReference type="NCBI Taxonomy" id="679257"/>
    <lineage>
        <taxon>Bacteria</taxon>
        <taxon>Pseudomonadati</taxon>
        <taxon>Bacteroidota</taxon>
        <taxon>Flavobacteriia</taxon>
        <taxon>Flavobacteriales</taxon>
        <taxon>Flavobacteriaceae</taxon>
        <taxon>Joostella</taxon>
    </lineage>
</organism>
<accession>A0ABS9J2B2</accession>
<dbReference type="PROSITE" id="PS50042">
    <property type="entry name" value="CNMP_BINDING_3"/>
    <property type="match status" value="1"/>
</dbReference>
<feature type="domain" description="Cyclic nucleotide-binding" evidence="1">
    <location>
        <begin position="16"/>
        <end position="110"/>
    </location>
</feature>
<dbReference type="CDD" id="cd00038">
    <property type="entry name" value="CAP_ED"/>
    <property type="match status" value="1"/>
</dbReference>
<protein>
    <submittedName>
        <fullName evidence="2">Crp/Fnr family transcriptional regulator</fullName>
    </submittedName>
</protein>
<dbReference type="RefSeq" id="WP_236958451.1">
    <property type="nucleotide sequence ID" value="NZ_JAETXX010000002.1"/>
</dbReference>
<sequence length="195" mass="22635">MPFNLLKKHIAKHITLSKEELAIYCASFYPKTLSKKEYLLKQGAICKFEGYVTKGCLRVFTLDKNGKEHVLYFAVEDWWVTDIDSFTNGTPSYLSIQALEDSEVLLIDKEGKELLYETLPSIEKLFRVMSQKAMVVLQQRTISNNSKTAEERYLDFIEKYPHIVQRLTNLQLASYLGITHEFLSKIRSKIISKKQ</sequence>
<name>A0ABS9J2B2_9FLAO</name>
<evidence type="ECO:0000313" key="3">
    <source>
        <dbReference type="Proteomes" id="UP000829517"/>
    </source>
</evidence>
<keyword evidence="3" id="KW-1185">Reference proteome</keyword>
<dbReference type="Pfam" id="PF00027">
    <property type="entry name" value="cNMP_binding"/>
    <property type="match status" value="1"/>
</dbReference>
<dbReference type="EMBL" id="JAETXX010000002">
    <property type="protein sequence ID" value="MCF8714493.1"/>
    <property type="molecule type" value="Genomic_DNA"/>
</dbReference>
<reference evidence="2 3" key="1">
    <citation type="submission" date="2021-01" db="EMBL/GenBank/DDBJ databases">
        <title>Genome sequencing of Joostella atrarenae M1-2 (= KCTC 23194).</title>
        <authorList>
            <person name="Zakaria M.R."/>
            <person name="Lam M.Q."/>
            <person name="Chong C.S."/>
        </authorList>
    </citation>
    <scope>NUCLEOTIDE SEQUENCE [LARGE SCALE GENOMIC DNA]</scope>
    <source>
        <strain evidence="2 3">M1-2</strain>
    </source>
</reference>
<dbReference type="Gene3D" id="2.60.120.10">
    <property type="entry name" value="Jelly Rolls"/>
    <property type="match status" value="1"/>
</dbReference>